<dbReference type="PANTHER" id="PTHR43667">
    <property type="entry name" value="CYCLOPROPANE-FATTY-ACYL-PHOSPHOLIPID SYNTHASE"/>
    <property type="match status" value="1"/>
</dbReference>
<dbReference type="InterPro" id="IPR003333">
    <property type="entry name" value="CMAS"/>
</dbReference>
<comment type="similarity">
    <text evidence="1">Belongs to the CFA/CMAS family.</text>
</comment>
<dbReference type="HOGENOM" id="CLU_026434_0_2_11"/>
<dbReference type="GO" id="GO:0008610">
    <property type="term" value="P:lipid biosynthetic process"/>
    <property type="evidence" value="ECO:0007669"/>
    <property type="project" value="InterPro"/>
</dbReference>
<evidence type="ECO:0000256" key="5">
    <source>
        <dbReference type="ARBA" id="ARBA00023098"/>
    </source>
</evidence>
<evidence type="ECO:0000256" key="4">
    <source>
        <dbReference type="ARBA" id="ARBA00022691"/>
    </source>
</evidence>
<dbReference type="OrthoDB" id="9782855at2"/>
<feature type="active site" evidence="6">
    <location>
        <position position="381"/>
    </location>
</feature>
<dbReference type="CDD" id="cd02440">
    <property type="entry name" value="AdoMet_MTases"/>
    <property type="match status" value="1"/>
</dbReference>
<dbReference type="InterPro" id="IPR050723">
    <property type="entry name" value="CFA/CMAS"/>
</dbReference>
<dbReference type="EC" id="2.1.1.79" evidence="7"/>
<dbReference type="SUPFAM" id="SSF53335">
    <property type="entry name" value="S-adenosyl-L-methionine-dependent methyltransferases"/>
    <property type="match status" value="1"/>
</dbReference>
<evidence type="ECO:0000256" key="1">
    <source>
        <dbReference type="ARBA" id="ARBA00010815"/>
    </source>
</evidence>
<sequence length="408" mass="44975">MRPSVNVTAPGLVPEAPQAPVAAYVTRRLLVRAARTAGITVAHGSGPGAADADLRILRPDAFYARLGARGLIGFGESYTAGDWEADDLAGTLTALCRKFTALVPGWMQRFRAVYLRRRPRAHRNTVDGARANISHHYDLSNDFFATFLDPGMSYSSALFESPSMSLREAQNAKMDRVLDRAGVGSGTRLLEIGTGWGELAIRAARRGAHVHSVTLSSEQADLARERAVRAGVADLVDIEIRDYREVAGQYDAVVSVEMIEAVGHEYWDAYMDTLRDRLLPGGTAVIQAITMDHHRMMASKDNATWITSYIFPGGCIPSVDALDAAAVRAGLHPGARRFFGADYAETLRQWDEAFRRESDGIGRLGFDDTFRRLWHFYLAYCQAGFAAGYITVGQVEYQRPHHHQENQS</sequence>
<dbReference type="EMBL" id="CP006842">
    <property type="protein sequence ID" value="AHW65575.1"/>
    <property type="molecule type" value="Genomic_DNA"/>
</dbReference>
<evidence type="ECO:0000313" key="8">
    <source>
        <dbReference type="Proteomes" id="UP000023703"/>
    </source>
</evidence>
<dbReference type="Gene3D" id="3.40.50.150">
    <property type="entry name" value="Vaccinia Virus protein VP39"/>
    <property type="match status" value="1"/>
</dbReference>
<evidence type="ECO:0000256" key="3">
    <source>
        <dbReference type="ARBA" id="ARBA00022679"/>
    </source>
</evidence>
<keyword evidence="2 7" id="KW-0489">Methyltransferase</keyword>
<organism evidence="7 8">
    <name type="scientific">Corynebacterium glyciniphilum AJ 3170</name>
    <dbReference type="NCBI Taxonomy" id="1404245"/>
    <lineage>
        <taxon>Bacteria</taxon>
        <taxon>Bacillati</taxon>
        <taxon>Actinomycetota</taxon>
        <taxon>Actinomycetes</taxon>
        <taxon>Mycobacteriales</taxon>
        <taxon>Corynebacteriaceae</taxon>
        <taxon>Corynebacterium</taxon>
    </lineage>
</organism>
<dbReference type="STRING" id="1404245.CGLY_15695"/>
<dbReference type="PIRSF" id="PIRSF003085">
    <property type="entry name" value="CMAS"/>
    <property type="match status" value="1"/>
</dbReference>
<dbReference type="eggNOG" id="COG2230">
    <property type="taxonomic scope" value="Bacteria"/>
</dbReference>
<name>X5EDU0_9CORY</name>
<evidence type="ECO:0000256" key="6">
    <source>
        <dbReference type="PIRSR" id="PIRSR003085-1"/>
    </source>
</evidence>
<dbReference type="Pfam" id="PF02353">
    <property type="entry name" value="CMAS"/>
    <property type="match status" value="1"/>
</dbReference>
<dbReference type="KEGG" id="cgy:CGLY_15695"/>
<dbReference type="InterPro" id="IPR029063">
    <property type="entry name" value="SAM-dependent_MTases_sf"/>
</dbReference>
<reference evidence="7 8" key="1">
    <citation type="journal article" date="2015" name="Int. J. Syst. Evol. Microbiol.">
        <title>Revisiting Corynebacterium glyciniphilum (ex Kubota et al., 1972) sp. nov., nom. rev., isolated from putrefied banana.</title>
        <authorList>
            <person name="Al-Dilaimi A."/>
            <person name="Bednarz H."/>
            <person name="Lomker A."/>
            <person name="Niehaus K."/>
            <person name="Kalinowski J."/>
            <person name="Ruckert C."/>
        </authorList>
    </citation>
    <scope>NUCLEOTIDE SEQUENCE [LARGE SCALE GENOMIC DNA]</scope>
    <source>
        <strain evidence="7">AJ 3170</strain>
    </source>
</reference>
<keyword evidence="8" id="KW-1185">Reference proteome</keyword>
<dbReference type="Proteomes" id="UP000023703">
    <property type="component" value="Chromosome"/>
</dbReference>
<gene>
    <name evidence="7" type="primary">cfa3</name>
    <name evidence="7" type="ORF">CGLY_15695</name>
</gene>
<keyword evidence="4" id="KW-0949">S-adenosyl-L-methionine</keyword>
<dbReference type="GO" id="GO:0008825">
    <property type="term" value="F:cyclopropane-fatty-acyl-phospholipid synthase activity"/>
    <property type="evidence" value="ECO:0007669"/>
    <property type="project" value="UniProtKB-EC"/>
</dbReference>
<evidence type="ECO:0000313" key="7">
    <source>
        <dbReference type="EMBL" id="AHW65575.1"/>
    </source>
</evidence>
<dbReference type="AlphaFoldDB" id="X5EDU0"/>
<dbReference type="RefSeq" id="WP_038550614.1">
    <property type="nucleotide sequence ID" value="NZ_CP006842.1"/>
</dbReference>
<keyword evidence="5" id="KW-0443">Lipid metabolism</keyword>
<proteinExistence type="inferred from homology"/>
<protein>
    <submittedName>
        <fullName evidence="7">Putative cyclopropane-fatty-acyl-phospholipid synthase</fullName>
        <ecNumber evidence="7">2.1.1.79</ecNumber>
    </submittedName>
</protein>
<evidence type="ECO:0000256" key="2">
    <source>
        <dbReference type="ARBA" id="ARBA00022603"/>
    </source>
</evidence>
<keyword evidence="3 7" id="KW-0808">Transferase</keyword>
<dbReference type="GO" id="GO:0032259">
    <property type="term" value="P:methylation"/>
    <property type="evidence" value="ECO:0007669"/>
    <property type="project" value="UniProtKB-KW"/>
</dbReference>
<accession>X5EDU0</accession>
<dbReference type="PANTHER" id="PTHR43667:SF2">
    <property type="entry name" value="FATTY ACID C-METHYL TRANSFERASE"/>
    <property type="match status" value="1"/>
</dbReference>